<feature type="region of interest" description="Disordered" evidence="1">
    <location>
        <begin position="697"/>
        <end position="803"/>
    </location>
</feature>
<keyword evidence="3" id="KW-1185">Reference proteome</keyword>
<feature type="compositionally biased region" description="Basic and acidic residues" evidence="1">
    <location>
        <begin position="191"/>
        <end position="203"/>
    </location>
</feature>
<protein>
    <submittedName>
        <fullName evidence="2">Uncharacterized protein</fullName>
    </submittedName>
</protein>
<feature type="region of interest" description="Disordered" evidence="1">
    <location>
        <begin position="437"/>
        <end position="488"/>
    </location>
</feature>
<gene>
    <name evidence="2" type="ORF">M409DRAFT_29626</name>
</gene>
<dbReference type="Proteomes" id="UP000799537">
    <property type="component" value="Unassembled WGS sequence"/>
</dbReference>
<feature type="region of interest" description="Disordered" evidence="1">
    <location>
        <begin position="149"/>
        <end position="215"/>
    </location>
</feature>
<name>A0A6A6BYC8_ZASCE</name>
<feature type="compositionally biased region" description="Low complexity" evidence="1">
    <location>
        <begin position="713"/>
        <end position="722"/>
    </location>
</feature>
<dbReference type="AlphaFoldDB" id="A0A6A6BYC8"/>
<dbReference type="EMBL" id="ML993632">
    <property type="protein sequence ID" value="KAF2159814.1"/>
    <property type="molecule type" value="Genomic_DNA"/>
</dbReference>
<evidence type="ECO:0000313" key="2">
    <source>
        <dbReference type="EMBL" id="KAF2159814.1"/>
    </source>
</evidence>
<feature type="region of interest" description="Disordered" evidence="1">
    <location>
        <begin position="653"/>
        <end position="683"/>
    </location>
</feature>
<feature type="compositionally biased region" description="Acidic residues" evidence="1">
    <location>
        <begin position="668"/>
        <end position="682"/>
    </location>
</feature>
<feature type="compositionally biased region" description="Basic residues" evidence="1">
    <location>
        <begin position="733"/>
        <end position="742"/>
    </location>
</feature>
<dbReference type="GeneID" id="54562828"/>
<proteinExistence type="predicted"/>
<dbReference type="OrthoDB" id="10682949at2759"/>
<dbReference type="RefSeq" id="XP_033660703.1">
    <property type="nucleotide sequence ID" value="XM_033809556.1"/>
</dbReference>
<evidence type="ECO:0000313" key="3">
    <source>
        <dbReference type="Proteomes" id="UP000799537"/>
    </source>
</evidence>
<accession>A0A6A6BYC8</accession>
<sequence length="803" mass="89125">MFRSLAHLVEDDERLNVQGVTDIAKKMTAVATFITNEYCTGLQALSLPTQKLFHDLVDRLLNYGWPLVSPGSSHKLDLPGEKNVLEPKDAFRAMEKLAGFFDRRARSFREVRLDVLREVRLSRDLRFAARYTEALVAGLDGVGEVEAVGEGGHSEQAEDSEQVERTSEETATEDSNDKPLESQEVPEGETEERPSTTHHHAGEHTAPASETELRPVSKGLSFKGPYVVENVAWQPALASVQEDELSTVSSSLESRAQAATKDDVEAHKAPALGDCPDAVEVPRELKGRRLTSRCWFETNPKFADLIGEIKQWKDDAPNYDFTTIRGRGDLENLVHHFCDATPLGISALFIIKCEHPLDPAIVGHLDMDILRFVRLLLWDWTNGRAERRAERESLEVVRREIRVRKGEIAGEEARAGDLQPRGDLGGEVLFDYDEADGRSEAPADIEEEQEPAPLRPQIDLGGEQPVKEASPSNHEPESSFEAPANIEDEQQPVDLQAYATNEDSTEEGLDLSAAWLNESDYAPDQDCSSIREATVQPMIPVTLPTECAVRIPESFKTVKPTTSRESDDFTTLLRRSTLAALGVSTGSTQPLATVSPKIVSLVETERNARLEWENAILREQISELQQQLESLRPLDAPEKGCRTDDCHAHPLQHLVGQRERNESPSMDAEVDSNSDDRLDSDEDLKRYSRNDFMSMLEFLNSEPPPSPSRRASRSSGDGSTSRWAHSFSDMMSKIKRPGRASRNHSTVYEGEYGAPDAYVPTRALKSSRGRSRIQPPGREANGGGDPLNSEHVSQQPGSSMKTV</sequence>
<organism evidence="2 3">
    <name type="scientific">Zasmidium cellare ATCC 36951</name>
    <dbReference type="NCBI Taxonomy" id="1080233"/>
    <lineage>
        <taxon>Eukaryota</taxon>
        <taxon>Fungi</taxon>
        <taxon>Dikarya</taxon>
        <taxon>Ascomycota</taxon>
        <taxon>Pezizomycotina</taxon>
        <taxon>Dothideomycetes</taxon>
        <taxon>Dothideomycetidae</taxon>
        <taxon>Mycosphaerellales</taxon>
        <taxon>Mycosphaerellaceae</taxon>
        <taxon>Zasmidium</taxon>
    </lineage>
</organism>
<feature type="compositionally biased region" description="Basic and acidic residues" evidence="1">
    <location>
        <begin position="152"/>
        <end position="168"/>
    </location>
</feature>
<reference evidence="2" key="1">
    <citation type="journal article" date="2020" name="Stud. Mycol.">
        <title>101 Dothideomycetes genomes: a test case for predicting lifestyles and emergence of pathogens.</title>
        <authorList>
            <person name="Haridas S."/>
            <person name="Albert R."/>
            <person name="Binder M."/>
            <person name="Bloem J."/>
            <person name="Labutti K."/>
            <person name="Salamov A."/>
            <person name="Andreopoulos B."/>
            <person name="Baker S."/>
            <person name="Barry K."/>
            <person name="Bills G."/>
            <person name="Bluhm B."/>
            <person name="Cannon C."/>
            <person name="Castanera R."/>
            <person name="Culley D."/>
            <person name="Daum C."/>
            <person name="Ezra D."/>
            <person name="Gonzalez J."/>
            <person name="Henrissat B."/>
            <person name="Kuo A."/>
            <person name="Liang C."/>
            <person name="Lipzen A."/>
            <person name="Lutzoni F."/>
            <person name="Magnuson J."/>
            <person name="Mondo S."/>
            <person name="Nolan M."/>
            <person name="Ohm R."/>
            <person name="Pangilinan J."/>
            <person name="Park H.-J."/>
            <person name="Ramirez L."/>
            <person name="Alfaro M."/>
            <person name="Sun H."/>
            <person name="Tritt A."/>
            <person name="Yoshinaga Y."/>
            <person name="Zwiers L.-H."/>
            <person name="Turgeon B."/>
            <person name="Goodwin S."/>
            <person name="Spatafora J."/>
            <person name="Crous P."/>
            <person name="Grigoriev I."/>
        </authorList>
    </citation>
    <scope>NUCLEOTIDE SEQUENCE</scope>
    <source>
        <strain evidence="2">ATCC 36951</strain>
    </source>
</reference>
<evidence type="ECO:0000256" key="1">
    <source>
        <dbReference type="SAM" id="MobiDB-lite"/>
    </source>
</evidence>
<feature type="compositionally biased region" description="Polar residues" evidence="1">
    <location>
        <begin position="790"/>
        <end position="803"/>
    </location>
</feature>